<dbReference type="RefSeq" id="WP_156435188.1">
    <property type="nucleotide sequence ID" value="NZ_LLYB01000075.1"/>
</dbReference>
<protein>
    <submittedName>
        <fullName evidence="1">Uncharacterized protein</fullName>
    </submittedName>
</protein>
<dbReference type="Proteomes" id="UP000051660">
    <property type="component" value="Unassembled WGS sequence"/>
</dbReference>
<gene>
    <name evidence="1" type="ORF">CQ14_37845</name>
</gene>
<dbReference type="AlphaFoldDB" id="A0A0R3MYD5"/>
<evidence type="ECO:0000313" key="1">
    <source>
        <dbReference type="EMBL" id="KRR22326.1"/>
    </source>
</evidence>
<dbReference type="EMBL" id="LLYB01000075">
    <property type="protein sequence ID" value="KRR22326.1"/>
    <property type="molecule type" value="Genomic_DNA"/>
</dbReference>
<comment type="caution">
    <text evidence="1">The sequence shown here is derived from an EMBL/GenBank/DDBJ whole genome shotgun (WGS) entry which is preliminary data.</text>
</comment>
<name>A0A0R3MYD5_9BRAD</name>
<proteinExistence type="predicted"/>
<sequence length="164" mass="17713">MGMIGGAGSALYAVEKYRGAESSDIMLSPKTVFDKDDYVIVYGSLTGPSGPPNNSVTIVCYKERMVCSTASITQSERNTLGPVTPPVEYAVREWTSSEIIAGDGYVGCIRTTITINRVTKDVGWVHEPVNRTGHLPCGDADKEVRKYSIEHSPAWKKALGKPAS</sequence>
<reference evidence="1 2" key="1">
    <citation type="submission" date="2014-03" db="EMBL/GenBank/DDBJ databases">
        <title>Bradyrhizobium valentinum sp. nov., isolated from effective nodules of Lupinus mariae-josephae, a lupine endemic of basic-lime soils in Eastern Spain.</title>
        <authorList>
            <person name="Duran D."/>
            <person name="Rey L."/>
            <person name="Navarro A."/>
            <person name="Busquets A."/>
            <person name="Imperial J."/>
            <person name="Ruiz-Argueso T."/>
        </authorList>
    </citation>
    <scope>NUCLEOTIDE SEQUENCE [LARGE SCALE GENOMIC DNA]</scope>
    <source>
        <strain evidence="1 2">CCBAU 23086</strain>
    </source>
</reference>
<evidence type="ECO:0000313" key="2">
    <source>
        <dbReference type="Proteomes" id="UP000051660"/>
    </source>
</evidence>
<organism evidence="1 2">
    <name type="scientific">Bradyrhizobium lablabi</name>
    <dbReference type="NCBI Taxonomy" id="722472"/>
    <lineage>
        <taxon>Bacteria</taxon>
        <taxon>Pseudomonadati</taxon>
        <taxon>Pseudomonadota</taxon>
        <taxon>Alphaproteobacteria</taxon>
        <taxon>Hyphomicrobiales</taxon>
        <taxon>Nitrobacteraceae</taxon>
        <taxon>Bradyrhizobium</taxon>
    </lineage>
</organism>
<accession>A0A0R3MYD5</accession>